<feature type="compositionally biased region" description="Basic residues" evidence="1">
    <location>
        <begin position="7"/>
        <end position="16"/>
    </location>
</feature>
<evidence type="ECO:0000313" key="2">
    <source>
        <dbReference type="EMBL" id="EUN25083.1"/>
    </source>
</evidence>
<sequence length="193" mass="20475">MPSSQRHSPKPCRPRHMQGTARGCAGLPDASSNLPRSDRPNGSVLQAQTLFSPANLLRGALACPRSIDPFLSSTEFLPTLTQIGPTLFLSVCVCAPSAFGGKSVCVRTPNVAVPLLHGPVRPVILQTLTVNPLKMSQASCNQVVALLGDLLPSTASRICSGTPILPEHFSRAILVLQPMQIDWRPTPNPASCP</sequence>
<dbReference type="OrthoDB" id="10572933at2759"/>
<protein>
    <submittedName>
        <fullName evidence="2">Uncharacterized protein</fullName>
    </submittedName>
</protein>
<evidence type="ECO:0000313" key="3">
    <source>
        <dbReference type="Proteomes" id="UP000054337"/>
    </source>
</evidence>
<dbReference type="GeneID" id="26252046"/>
<organism evidence="2 3">
    <name type="scientific">Bipolaris victoriae (strain FI3)</name>
    <name type="common">Victoria blight of oats agent</name>
    <name type="synonym">Cochliobolus victoriae</name>
    <dbReference type="NCBI Taxonomy" id="930091"/>
    <lineage>
        <taxon>Eukaryota</taxon>
        <taxon>Fungi</taxon>
        <taxon>Dikarya</taxon>
        <taxon>Ascomycota</taxon>
        <taxon>Pezizomycotina</taxon>
        <taxon>Dothideomycetes</taxon>
        <taxon>Pleosporomycetidae</taxon>
        <taxon>Pleosporales</taxon>
        <taxon>Pleosporineae</taxon>
        <taxon>Pleosporaceae</taxon>
        <taxon>Bipolaris</taxon>
    </lineage>
</organism>
<dbReference type="RefSeq" id="XP_014554601.1">
    <property type="nucleotide sequence ID" value="XM_014699115.1"/>
</dbReference>
<reference evidence="2 3" key="1">
    <citation type="journal article" date="2013" name="PLoS Genet.">
        <title>Comparative genome structure, secondary metabolite, and effector coding capacity across Cochliobolus pathogens.</title>
        <authorList>
            <person name="Condon B.J."/>
            <person name="Leng Y."/>
            <person name="Wu D."/>
            <person name="Bushley K.E."/>
            <person name="Ohm R.A."/>
            <person name="Otillar R."/>
            <person name="Martin J."/>
            <person name="Schackwitz W."/>
            <person name="Grimwood J."/>
            <person name="MohdZainudin N."/>
            <person name="Xue C."/>
            <person name="Wang R."/>
            <person name="Manning V.A."/>
            <person name="Dhillon B."/>
            <person name="Tu Z.J."/>
            <person name="Steffenson B.J."/>
            <person name="Salamov A."/>
            <person name="Sun H."/>
            <person name="Lowry S."/>
            <person name="LaButti K."/>
            <person name="Han J."/>
            <person name="Copeland A."/>
            <person name="Lindquist E."/>
            <person name="Barry K."/>
            <person name="Schmutz J."/>
            <person name="Baker S.E."/>
            <person name="Ciuffetti L.M."/>
            <person name="Grigoriev I.V."/>
            <person name="Zhong S."/>
            <person name="Turgeon B.G."/>
        </authorList>
    </citation>
    <scope>NUCLEOTIDE SEQUENCE [LARGE SCALE GENOMIC DNA]</scope>
    <source>
        <strain evidence="2 3">FI3</strain>
    </source>
</reference>
<dbReference type="HOGENOM" id="CLU_1408516_0_0_1"/>
<proteinExistence type="predicted"/>
<dbReference type="EMBL" id="KI968757">
    <property type="protein sequence ID" value="EUN25083.1"/>
    <property type="molecule type" value="Genomic_DNA"/>
</dbReference>
<keyword evidence="3" id="KW-1185">Reference proteome</keyword>
<feature type="region of interest" description="Disordered" evidence="1">
    <location>
        <begin position="1"/>
        <end position="42"/>
    </location>
</feature>
<accession>W7E3T5</accession>
<gene>
    <name evidence="2" type="ORF">COCVIDRAFT_17706</name>
</gene>
<dbReference type="AlphaFoldDB" id="W7E3T5"/>
<evidence type="ECO:0000256" key="1">
    <source>
        <dbReference type="SAM" id="MobiDB-lite"/>
    </source>
</evidence>
<dbReference type="Proteomes" id="UP000054337">
    <property type="component" value="Unassembled WGS sequence"/>
</dbReference>
<name>W7E3T5_BIPV3</name>